<comment type="caution">
    <text evidence="1">The sequence shown here is derived from an EMBL/GenBank/DDBJ whole genome shotgun (WGS) entry which is preliminary data.</text>
</comment>
<proteinExistence type="predicted"/>
<dbReference type="Proteomes" id="UP001055072">
    <property type="component" value="Unassembled WGS sequence"/>
</dbReference>
<keyword evidence="2" id="KW-1185">Reference proteome</keyword>
<accession>A0ACB8TSD4</accession>
<name>A0ACB8TSD4_9APHY</name>
<dbReference type="EMBL" id="MU274936">
    <property type="protein sequence ID" value="KAI0084973.1"/>
    <property type="molecule type" value="Genomic_DNA"/>
</dbReference>
<gene>
    <name evidence="1" type="ORF">BDY19DRAFT_468451</name>
</gene>
<organism evidence="1 2">
    <name type="scientific">Irpex rosettiformis</name>
    <dbReference type="NCBI Taxonomy" id="378272"/>
    <lineage>
        <taxon>Eukaryota</taxon>
        <taxon>Fungi</taxon>
        <taxon>Dikarya</taxon>
        <taxon>Basidiomycota</taxon>
        <taxon>Agaricomycotina</taxon>
        <taxon>Agaricomycetes</taxon>
        <taxon>Polyporales</taxon>
        <taxon>Irpicaceae</taxon>
        <taxon>Irpex</taxon>
    </lineage>
</organism>
<protein>
    <submittedName>
        <fullName evidence="1">Uncharacterized protein</fullName>
    </submittedName>
</protein>
<sequence length="299" mass="33395">MTSPSFYTSPQLPNFCAPTPSYWSHQFSSSDVCPGPERIRVLGQLFAPIYKRISVAKGQYLPPAPPMFKYGLDTIPLDEVALHRRIIDYSDVDGERDKYIAAARQMYATQSAGREDTAILNPYGDQNTSPEPQEVRIPAFQINSGNNDVASRNLAYVVSCMLGMEVATSFEPFDPPRASKQDHSPCVGHHSDLNKLEGVPGHMGIVTHGPRLQGFPESVFDDVPTYTVGVSTALRDDENDEFYRPQSSREQEIPKPIGLRANSNSDDTPSMNQLWTYAEDELFGRAEVEQCLEFIRSRL</sequence>
<evidence type="ECO:0000313" key="2">
    <source>
        <dbReference type="Proteomes" id="UP001055072"/>
    </source>
</evidence>
<reference evidence="1" key="1">
    <citation type="journal article" date="2021" name="Environ. Microbiol.">
        <title>Gene family expansions and transcriptome signatures uncover fungal adaptations to wood decay.</title>
        <authorList>
            <person name="Hage H."/>
            <person name="Miyauchi S."/>
            <person name="Viragh M."/>
            <person name="Drula E."/>
            <person name="Min B."/>
            <person name="Chaduli D."/>
            <person name="Navarro D."/>
            <person name="Favel A."/>
            <person name="Norest M."/>
            <person name="Lesage-Meessen L."/>
            <person name="Balint B."/>
            <person name="Merenyi Z."/>
            <person name="de Eugenio L."/>
            <person name="Morin E."/>
            <person name="Martinez A.T."/>
            <person name="Baldrian P."/>
            <person name="Stursova M."/>
            <person name="Martinez M.J."/>
            <person name="Novotny C."/>
            <person name="Magnuson J.K."/>
            <person name="Spatafora J.W."/>
            <person name="Maurice S."/>
            <person name="Pangilinan J."/>
            <person name="Andreopoulos W."/>
            <person name="LaButti K."/>
            <person name="Hundley H."/>
            <person name="Na H."/>
            <person name="Kuo A."/>
            <person name="Barry K."/>
            <person name="Lipzen A."/>
            <person name="Henrissat B."/>
            <person name="Riley R."/>
            <person name="Ahrendt S."/>
            <person name="Nagy L.G."/>
            <person name="Grigoriev I.V."/>
            <person name="Martin F."/>
            <person name="Rosso M.N."/>
        </authorList>
    </citation>
    <scope>NUCLEOTIDE SEQUENCE</scope>
    <source>
        <strain evidence="1">CBS 384.51</strain>
    </source>
</reference>
<evidence type="ECO:0000313" key="1">
    <source>
        <dbReference type="EMBL" id="KAI0084973.1"/>
    </source>
</evidence>